<dbReference type="Proteomes" id="UP000814033">
    <property type="component" value="Unassembled WGS sequence"/>
</dbReference>
<evidence type="ECO:0000313" key="1">
    <source>
        <dbReference type="EMBL" id="KAI0049468.1"/>
    </source>
</evidence>
<name>A0ACB8RZ62_9AGAM</name>
<comment type="caution">
    <text evidence="1">The sequence shown here is derived from an EMBL/GenBank/DDBJ whole genome shotgun (WGS) entry which is preliminary data.</text>
</comment>
<reference evidence="1" key="2">
    <citation type="journal article" date="2022" name="New Phytol.">
        <title>Evolutionary transition to the ectomycorrhizal habit in the genomes of a hyperdiverse lineage of mushroom-forming fungi.</title>
        <authorList>
            <person name="Looney B."/>
            <person name="Miyauchi S."/>
            <person name="Morin E."/>
            <person name="Drula E."/>
            <person name="Courty P.E."/>
            <person name="Kohler A."/>
            <person name="Kuo A."/>
            <person name="LaButti K."/>
            <person name="Pangilinan J."/>
            <person name="Lipzen A."/>
            <person name="Riley R."/>
            <person name="Andreopoulos W."/>
            <person name="He G."/>
            <person name="Johnson J."/>
            <person name="Nolan M."/>
            <person name="Tritt A."/>
            <person name="Barry K.W."/>
            <person name="Grigoriev I.V."/>
            <person name="Nagy L.G."/>
            <person name="Hibbett D."/>
            <person name="Henrissat B."/>
            <person name="Matheny P.B."/>
            <person name="Labbe J."/>
            <person name="Martin F.M."/>
        </authorList>
    </citation>
    <scope>NUCLEOTIDE SEQUENCE</scope>
    <source>
        <strain evidence="1">FP105234-sp</strain>
    </source>
</reference>
<protein>
    <submittedName>
        <fullName evidence="1">Rhodanese-like protein</fullName>
    </submittedName>
</protein>
<gene>
    <name evidence="1" type="ORF">FA95DRAFT_1538322</name>
</gene>
<organism evidence="1 2">
    <name type="scientific">Auriscalpium vulgare</name>
    <dbReference type="NCBI Taxonomy" id="40419"/>
    <lineage>
        <taxon>Eukaryota</taxon>
        <taxon>Fungi</taxon>
        <taxon>Dikarya</taxon>
        <taxon>Basidiomycota</taxon>
        <taxon>Agaricomycotina</taxon>
        <taxon>Agaricomycetes</taxon>
        <taxon>Russulales</taxon>
        <taxon>Auriscalpiaceae</taxon>
        <taxon>Auriscalpium</taxon>
    </lineage>
</organism>
<evidence type="ECO:0000313" key="2">
    <source>
        <dbReference type="Proteomes" id="UP000814033"/>
    </source>
</evidence>
<sequence length="144" mass="16231">MTTRYITPDELEALIKSDKQPRKDYLVIDVRDDDHAGGHILHSHHSPSRTFHDNVDKLAHSTKDVHTVVFHCALSQARGPKAARMYAAIRDEQGDTKPHEVLILRGGFTDFQANFSSATTCNDLQDDPLLVANWDPDVWAAEWS</sequence>
<proteinExistence type="predicted"/>
<reference evidence="1" key="1">
    <citation type="submission" date="2021-02" db="EMBL/GenBank/DDBJ databases">
        <authorList>
            <consortium name="DOE Joint Genome Institute"/>
            <person name="Ahrendt S."/>
            <person name="Looney B.P."/>
            <person name="Miyauchi S."/>
            <person name="Morin E."/>
            <person name="Drula E."/>
            <person name="Courty P.E."/>
            <person name="Chicoki N."/>
            <person name="Fauchery L."/>
            <person name="Kohler A."/>
            <person name="Kuo A."/>
            <person name="Labutti K."/>
            <person name="Pangilinan J."/>
            <person name="Lipzen A."/>
            <person name="Riley R."/>
            <person name="Andreopoulos W."/>
            <person name="He G."/>
            <person name="Johnson J."/>
            <person name="Barry K.W."/>
            <person name="Grigoriev I.V."/>
            <person name="Nagy L."/>
            <person name="Hibbett D."/>
            <person name="Henrissat B."/>
            <person name="Matheny P.B."/>
            <person name="Labbe J."/>
            <person name="Martin F."/>
        </authorList>
    </citation>
    <scope>NUCLEOTIDE SEQUENCE</scope>
    <source>
        <strain evidence="1">FP105234-sp</strain>
    </source>
</reference>
<dbReference type="EMBL" id="MU275873">
    <property type="protein sequence ID" value="KAI0049468.1"/>
    <property type="molecule type" value="Genomic_DNA"/>
</dbReference>
<keyword evidence="2" id="KW-1185">Reference proteome</keyword>
<accession>A0ACB8RZ62</accession>